<keyword evidence="3" id="KW-0808">Transferase</keyword>
<feature type="domain" description="Acyltransferase 3" evidence="2">
    <location>
        <begin position="15"/>
        <end position="358"/>
    </location>
</feature>
<dbReference type="EMBL" id="FNAI01000002">
    <property type="protein sequence ID" value="SDD66635.1"/>
    <property type="molecule type" value="Genomic_DNA"/>
</dbReference>
<feature type="transmembrane region" description="Helical" evidence="1">
    <location>
        <begin position="49"/>
        <end position="69"/>
    </location>
</feature>
<dbReference type="GO" id="GO:0016747">
    <property type="term" value="F:acyltransferase activity, transferring groups other than amino-acyl groups"/>
    <property type="evidence" value="ECO:0007669"/>
    <property type="project" value="InterPro"/>
</dbReference>
<proteinExistence type="predicted"/>
<dbReference type="GO" id="GO:0009103">
    <property type="term" value="P:lipopolysaccharide biosynthetic process"/>
    <property type="evidence" value="ECO:0007669"/>
    <property type="project" value="TreeGrafter"/>
</dbReference>
<keyword evidence="1" id="KW-1133">Transmembrane helix</keyword>
<dbReference type="PANTHER" id="PTHR23028">
    <property type="entry name" value="ACETYLTRANSFERASE"/>
    <property type="match status" value="1"/>
</dbReference>
<feature type="transmembrane region" description="Helical" evidence="1">
    <location>
        <begin position="171"/>
        <end position="192"/>
    </location>
</feature>
<dbReference type="InterPro" id="IPR050879">
    <property type="entry name" value="Acyltransferase_3"/>
</dbReference>
<name>A0A1G6WNL9_9SPHI</name>
<keyword evidence="3" id="KW-0378">Hydrolase</keyword>
<evidence type="ECO:0000313" key="3">
    <source>
        <dbReference type="EMBL" id="SDD66635.1"/>
    </source>
</evidence>
<keyword evidence="1" id="KW-0812">Transmembrane</keyword>
<dbReference type="Proteomes" id="UP000199072">
    <property type="component" value="Unassembled WGS sequence"/>
</dbReference>
<evidence type="ECO:0000259" key="2">
    <source>
        <dbReference type="Pfam" id="PF01757"/>
    </source>
</evidence>
<organism evidence="3 4">
    <name type="scientific">Mucilaginibacter pineti</name>
    <dbReference type="NCBI Taxonomy" id="1391627"/>
    <lineage>
        <taxon>Bacteria</taxon>
        <taxon>Pseudomonadati</taxon>
        <taxon>Bacteroidota</taxon>
        <taxon>Sphingobacteriia</taxon>
        <taxon>Sphingobacteriales</taxon>
        <taxon>Sphingobacteriaceae</taxon>
        <taxon>Mucilaginibacter</taxon>
    </lineage>
</organism>
<keyword evidence="4" id="KW-1185">Reference proteome</keyword>
<dbReference type="GO" id="GO:0016787">
    <property type="term" value="F:hydrolase activity"/>
    <property type="evidence" value="ECO:0007669"/>
    <property type="project" value="UniProtKB-KW"/>
</dbReference>
<protein>
    <submittedName>
        <fullName evidence="3">Peptidoglycan/LPS O-acetylase OafA/YrhL, contains acyltransferase and SGNH-hydrolase domains</fullName>
    </submittedName>
</protein>
<dbReference type="PANTHER" id="PTHR23028:SF53">
    <property type="entry name" value="ACYL_TRANSF_3 DOMAIN-CONTAINING PROTEIN"/>
    <property type="match status" value="1"/>
</dbReference>
<feature type="transmembrane region" description="Helical" evidence="1">
    <location>
        <begin position="89"/>
        <end position="109"/>
    </location>
</feature>
<keyword evidence="1" id="KW-0472">Membrane</keyword>
<feature type="transmembrane region" description="Helical" evidence="1">
    <location>
        <begin position="220"/>
        <end position="237"/>
    </location>
</feature>
<feature type="transmembrane region" description="Helical" evidence="1">
    <location>
        <begin position="244"/>
        <end position="262"/>
    </location>
</feature>
<sequence length="388" mass="43959">MLSPTLNISDKHKLLGLDHLRAFAIIYVLLFHYQVMFGHPDWVNKIGSFGWTGVDLFFVLSGFLIAGQLFSTIAKGHKISMREFFVKRFFRIIPPYLVMIALYVTFPFLRERDGMAPLWQYLTFTLNLHLDLRQTGTFTHSWSLCVEEQFYLILPLTILLLNYLSVGKKAVYLLAALFMGGFLIRYVNWHYFIEPNLPSDNFGALFNKVIYYPTYNRLDGLLVGVGIAGLYTFYPHIKNSINKYSNVLMLVGISILIGAYFVCTPQQTFSTCIFGYPLIAIGYGFIVAAIVCPGNVFFSIKSWITSQIATLSYGIYLIHKLMIHVTQTLLGKVGINVNSNLMMLCCLASTVAGALVLRYAIEKPSLKLRDKVLGRKQEIRVGIQKTSA</sequence>
<evidence type="ECO:0000256" key="1">
    <source>
        <dbReference type="SAM" id="Phobius"/>
    </source>
</evidence>
<feature type="transmembrane region" description="Helical" evidence="1">
    <location>
        <begin position="20"/>
        <end position="37"/>
    </location>
</feature>
<dbReference type="Pfam" id="PF01757">
    <property type="entry name" value="Acyl_transf_3"/>
    <property type="match status" value="1"/>
</dbReference>
<reference evidence="3 4" key="1">
    <citation type="submission" date="2016-10" db="EMBL/GenBank/DDBJ databases">
        <authorList>
            <person name="de Groot N.N."/>
        </authorList>
    </citation>
    <scope>NUCLEOTIDE SEQUENCE [LARGE SCALE GENOMIC DNA]</scope>
    <source>
        <strain evidence="3 4">47C3B</strain>
    </source>
</reference>
<accession>A0A1G6WNL9</accession>
<dbReference type="InterPro" id="IPR002656">
    <property type="entry name" value="Acyl_transf_3_dom"/>
</dbReference>
<evidence type="ECO:0000313" key="4">
    <source>
        <dbReference type="Proteomes" id="UP000199072"/>
    </source>
</evidence>
<dbReference type="AlphaFoldDB" id="A0A1G6WNL9"/>
<feature type="transmembrane region" description="Helical" evidence="1">
    <location>
        <begin position="149"/>
        <end position="166"/>
    </location>
</feature>
<feature type="transmembrane region" description="Helical" evidence="1">
    <location>
        <begin position="310"/>
        <end position="329"/>
    </location>
</feature>
<gene>
    <name evidence="3" type="ORF">SAMN05216464_102224</name>
</gene>
<dbReference type="GO" id="GO:0016020">
    <property type="term" value="C:membrane"/>
    <property type="evidence" value="ECO:0007669"/>
    <property type="project" value="TreeGrafter"/>
</dbReference>
<dbReference type="STRING" id="1391627.SAMN05216464_102224"/>
<keyword evidence="3" id="KW-0012">Acyltransferase</keyword>
<dbReference type="RefSeq" id="WP_091145796.1">
    <property type="nucleotide sequence ID" value="NZ_FNAI01000002.1"/>
</dbReference>
<feature type="transmembrane region" description="Helical" evidence="1">
    <location>
        <begin position="341"/>
        <end position="361"/>
    </location>
</feature>
<feature type="transmembrane region" description="Helical" evidence="1">
    <location>
        <begin position="274"/>
        <end position="298"/>
    </location>
</feature>